<dbReference type="GO" id="GO:0019898">
    <property type="term" value="C:extrinsic component of membrane"/>
    <property type="evidence" value="ECO:0007669"/>
    <property type="project" value="InterPro"/>
</dbReference>
<organism evidence="15 16">
    <name type="scientific">Agaricicola taiwanensis</name>
    <dbReference type="NCBI Taxonomy" id="591372"/>
    <lineage>
        <taxon>Bacteria</taxon>
        <taxon>Pseudomonadati</taxon>
        <taxon>Pseudomonadota</taxon>
        <taxon>Alphaproteobacteria</taxon>
        <taxon>Rhodobacterales</taxon>
        <taxon>Paracoccaceae</taxon>
        <taxon>Agaricicola</taxon>
    </lineage>
</organism>
<gene>
    <name evidence="15" type="ORF">GCM10007276_08160</name>
</gene>
<proteinExistence type="inferred from homology"/>
<feature type="domain" description="Multidrug resistance protein MdtA-like C-terminal permuted SH3" evidence="14">
    <location>
        <begin position="320"/>
        <end position="378"/>
    </location>
</feature>
<evidence type="ECO:0000259" key="14">
    <source>
        <dbReference type="Pfam" id="PF25967"/>
    </source>
</evidence>
<dbReference type="SUPFAM" id="SSF111369">
    <property type="entry name" value="HlyD-like secretion proteins"/>
    <property type="match status" value="1"/>
</dbReference>
<feature type="compositionally biased region" description="Gly residues" evidence="9">
    <location>
        <begin position="394"/>
        <end position="403"/>
    </location>
</feature>
<dbReference type="PANTHER" id="PTHR30469:SF33">
    <property type="entry name" value="SLR1207 PROTEIN"/>
    <property type="match status" value="1"/>
</dbReference>
<dbReference type="NCBIfam" id="TIGR01730">
    <property type="entry name" value="RND_mfp"/>
    <property type="match status" value="1"/>
</dbReference>
<comment type="caution">
    <text evidence="15">The sequence shown here is derived from an EMBL/GenBank/DDBJ whole genome shotgun (WGS) entry which is preliminary data.</text>
</comment>
<reference evidence="15" key="2">
    <citation type="submission" date="2020-09" db="EMBL/GenBank/DDBJ databases">
        <authorList>
            <person name="Sun Q."/>
            <person name="Sedlacek I."/>
        </authorList>
    </citation>
    <scope>NUCLEOTIDE SEQUENCE</scope>
    <source>
        <strain evidence="15">CCM 7684</strain>
    </source>
</reference>
<dbReference type="InterPro" id="IPR058625">
    <property type="entry name" value="MdtA-like_BSH"/>
</dbReference>
<protein>
    <submittedName>
        <fullName evidence="15">Secretion protein HlyD</fullName>
    </submittedName>
</protein>
<evidence type="ECO:0000313" key="15">
    <source>
        <dbReference type="EMBL" id="GGE33274.1"/>
    </source>
</evidence>
<dbReference type="GO" id="GO:1990281">
    <property type="term" value="C:efflux pump complex"/>
    <property type="evidence" value="ECO:0007669"/>
    <property type="project" value="TreeGrafter"/>
</dbReference>
<dbReference type="InterPro" id="IPR058627">
    <property type="entry name" value="MdtA-like_C"/>
</dbReference>
<evidence type="ECO:0000256" key="4">
    <source>
        <dbReference type="ARBA" id="ARBA00022475"/>
    </source>
</evidence>
<dbReference type="InterPro" id="IPR058624">
    <property type="entry name" value="MdtA-like_HH"/>
</dbReference>
<dbReference type="InterPro" id="IPR030190">
    <property type="entry name" value="MacA_alpha-hairpin_sf"/>
</dbReference>
<dbReference type="GO" id="GO:1990195">
    <property type="term" value="C:macrolide transmembrane transporter complex"/>
    <property type="evidence" value="ECO:0007669"/>
    <property type="project" value="InterPro"/>
</dbReference>
<evidence type="ECO:0000259" key="11">
    <source>
        <dbReference type="Pfam" id="PF25876"/>
    </source>
</evidence>
<keyword evidence="10" id="KW-1133">Transmembrane helix</keyword>
<dbReference type="Proteomes" id="UP000602745">
    <property type="component" value="Unassembled WGS sequence"/>
</dbReference>
<evidence type="ECO:0000259" key="12">
    <source>
        <dbReference type="Pfam" id="PF25917"/>
    </source>
</evidence>
<accession>A0A8J2VPM1</accession>
<comment type="similarity">
    <text evidence="2">Belongs to the membrane fusion protein (MFP) (TC 8.A.1) family.</text>
</comment>
<evidence type="ECO:0000256" key="8">
    <source>
        <dbReference type="SAM" id="Coils"/>
    </source>
</evidence>
<feature type="coiled-coil region" evidence="8">
    <location>
        <begin position="116"/>
        <end position="150"/>
    </location>
</feature>
<feature type="domain" description="Multidrug resistance protein MdtA-like alpha-helical hairpin" evidence="11">
    <location>
        <begin position="123"/>
        <end position="199"/>
    </location>
</feature>
<reference evidence="15" key="1">
    <citation type="journal article" date="2014" name="Int. J. Syst. Evol. Microbiol.">
        <title>Complete genome sequence of Corynebacterium casei LMG S-19264T (=DSM 44701T), isolated from a smear-ripened cheese.</title>
        <authorList>
            <consortium name="US DOE Joint Genome Institute (JGI-PGF)"/>
            <person name="Walter F."/>
            <person name="Albersmeier A."/>
            <person name="Kalinowski J."/>
            <person name="Ruckert C."/>
        </authorList>
    </citation>
    <scope>NUCLEOTIDE SEQUENCE</scope>
    <source>
        <strain evidence="15">CCM 7684</strain>
    </source>
</reference>
<feature type="domain" description="Multidrug resistance protein MdtA-like barrel-sandwich hybrid" evidence="12">
    <location>
        <begin position="77"/>
        <end position="230"/>
    </location>
</feature>
<evidence type="ECO:0000313" key="16">
    <source>
        <dbReference type="Proteomes" id="UP000602745"/>
    </source>
</evidence>
<dbReference type="GO" id="GO:0015562">
    <property type="term" value="F:efflux transmembrane transporter activity"/>
    <property type="evidence" value="ECO:0007669"/>
    <property type="project" value="TreeGrafter"/>
</dbReference>
<dbReference type="Gene3D" id="2.40.30.170">
    <property type="match status" value="1"/>
</dbReference>
<evidence type="ECO:0000256" key="9">
    <source>
        <dbReference type="SAM" id="MobiDB-lite"/>
    </source>
</evidence>
<dbReference type="Pfam" id="PF25967">
    <property type="entry name" value="RND-MFP_C"/>
    <property type="match status" value="1"/>
</dbReference>
<evidence type="ECO:0000256" key="1">
    <source>
        <dbReference type="ARBA" id="ARBA00004236"/>
    </source>
</evidence>
<evidence type="ECO:0000259" key="13">
    <source>
        <dbReference type="Pfam" id="PF25944"/>
    </source>
</evidence>
<keyword evidence="5" id="KW-0997">Cell inner membrane</keyword>
<keyword evidence="6 8" id="KW-0175">Coiled coil</keyword>
<feature type="region of interest" description="Disordered" evidence="9">
    <location>
        <begin position="381"/>
        <end position="403"/>
    </location>
</feature>
<dbReference type="AlphaFoldDB" id="A0A8J2VPM1"/>
<feature type="domain" description="Multidrug resistance protein MdtA-like beta-barrel" evidence="13">
    <location>
        <begin position="237"/>
        <end position="313"/>
    </location>
</feature>
<dbReference type="Pfam" id="PF25917">
    <property type="entry name" value="BSH_RND"/>
    <property type="match status" value="1"/>
</dbReference>
<dbReference type="GO" id="GO:1990961">
    <property type="term" value="P:xenobiotic detoxification by transmembrane export across the plasma membrane"/>
    <property type="evidence" value="ECO:0007669"/>
    <property type="project" value="InterPro"/>
</dbReference>
<keyword evidence="4" id="KW-1003">Cell membrane</keyword>
<sequence length="403" mass="42716">MFLPKGPETLTKPRAPRLRRWWLGGAALALLAVAAAGLGYGYYGATGTPGYRTETVVMGNVERKVSAVGTLEPRDYVDVGVQVSGQLKVLNVEIGDEVKAGDLLAETDPTVHQTSVASNRAKLAELTAQRAQVQAELDLAKAQFERTQSLAARNVSTQDALDIARSTVAIAEAKIGVIDAQVQQASAALKAAEANLNYTKIYAPMDGTVVSQSAVKGQTLNANQSAPIIVRVADLKTMTAQAKVVEADVVSLKPRMKAYFSTLGMPDRRWEGTVRQIQPTPEIVNDVVLYKVLVDVSNEDGVLLPSMSAQVSFIEGAVENVPVVPLAALRTGRNGDRFARVATSGGVETRKVEIGFTNRTHAEIKSGLDVGDKVITGMLSPAAADGDASRQGGMMRGGRGPRP</sequence>
<evidence type="ECO:0000256" key="5">
    <source>
        <dbReference type="ARBA" id="ARBA00022519"/>
    </source>
</evidence>
<dbReference type="EMBL" id="BMCP01000001">
    <property type="protein sequence ID" value="GGE33274.1"/>
    <property type="molecule type" value="Genomic_DNA"/>
</dbReference>
<keyword evidence="10" id="KW-0812">Transmembrane</keyword>
<evidence type="ECO:0000256" key="6">
    <source>
        <dbReference type="ARBA" id="ARBA00023054"/>
    </source>
</evidence>
<evidence type="ECO:0000256" key="7">
    <source>
        <dbReference type="ARBA" id="ARBA00023136"/>
    </source>
</evidence>
<keyword evidence="7 10" id="KW-0472">Membrane</keyword>
<evidence type="ECO:0000256" key="3">
    <source>
        <dbReference type="ARBA" id="ARBA00022448"/>
    </source>
</evidence>
<dbReference type="Pfam" id="PF25876">
    <property type="entry name" value="HH_MFP_RND"/>
    <property type="match status" value="1"/>
</dbReference>
<keyword evidence="16" id="KW-1185">Reference proteome</keyword>
<evidence type="ECO:0000256" key="10">
    <source>
        <dbReference type="SAM" id="Phobius"/>
    </source>
</evidence>
<comment type="subcellular location">
    <subcellularLocation>
        <location evidence="1">Cell membrane</location>
    </subcellularLocation>
</comment>
<name>A0A8J2VPM1_9RHOB</name>
<dbReference type="InterPro" id="IPR058626">
    <property type="entry name" value="MdtA-like_b-barrel"/>
</dbReference>
<dbReference type="PANTHER" id="PTHR30469">
    <property type="entry name" value="MULTIDRUG RESISTANCE PROTEIN MDTA"/>
    <property type="match status" value="1"/>
</dbReference>
<feature type="transmembrane region" description="Helical" evidence="10">
    <location>
        <begin position="21"/>
        <end position="43"/>
    </location>
</feature>
<dbReference type="Pfam" id="PF25944">
    <property type="entry name" value="Beta-barrel_RND"/>
    <property type="match status" value="1"/>
</dbReference>
<dbReference type="InterPro" id="IPR006143">
    <property type="entry name" value="RND_pump_MFP"/>
</dbReference>
<dbReference type="Gene3D" id="6.10.140.1990">
    <property type="match status" value="1"/>
</dbReference>
<dbReference type="Gene3D" id="2.40.50.100">
    <property type="match status" value="1"/>
</dbReference>
<dbReference type="Gene3D" id="6.20.50.140">
    <property type="match status" value="1"/>
</dbReference>
<evidence type="ECO:0000256" key="2">
    <source>
        <dbReference type="ARBA" id="ARBA00009477"/>
    </source>
</evidence>
<keyword evidence="3" id="KW-0813">Transport</keyword>
<dbReference type="GO" id="GO:0030313">
    <property type="term" value="C:cell envelope"/>
    <property type="evidence" value="ECO:0007669"/>
    <property type="project" value="UniProtKB-SubCell"/>
</dbReference>